<organism evidence="1">
    <name type="scientific">marine sediment metagenome</name>
    <dbReference type="NCBI Taxonomy" id="412755"/>
    <lineage>
        <taxon>unclassified sequences</taxon>
        <taxon>metagenomes</taxon>
        <taxon>ecological metagenomes</taxon>
    </lineage>
</organism>
<sequence>GEYLDLPVCVWHIHTRKPSRTTLGIQYQPCNLQLRGYHAL</sequence>
<reference evidence="1" key="1">
    <citation type="journal article" date="2014" name="Front. Microbiol.">
        <title>High frequency of phylogenetically diverse reductive dehalogenase-homologous genes in deep subseafloor sedimentary metagenomes.</title>
        <authorList>
            <person name="Kawai M."/>
            <person name="Futagami T."/>
            <person name="Toyoda A."/>
            <person name="Takaki Y."/>
            <person name="Nishi S."/>
            <person name="Hori S."/>
            <person name="Arai W."/>
            <person name="Tsubouchi T."/>
            <person name="Morono Y."/>
            <person name="Uchiyama I."/>
            <person name="Ito T."/>
            <person name="Fujiyama A."/>
            <person name="Inagaki F."/>
            <person name="Takami H."/>
        </authorList>
    </citation>
    <scope>NUCLEOTIDE SEQUENCE</scope>
    <source>
        <strain evidence="1">Expedition CK06-06</strain>
    </source>
</reference>
<proteinExistence type="predicted"/>
<name>X1H7F9_9ZZZZ</name>
<feature type="non-terminal residue" evidence="1">
    <location>
        <position position="1"/>
    </location>
</feature>
<evidence type="ECO:0000313" key="1">
    <source>
        <dbReference type="EMBL" id="GAH66126.1"/>
    </source>
</evidence>
<dbReference type="AlphaFoldDB" id="X1H7F9"/>
<gene>
    <name evidence="1" type="ORF">S03H2_46729</name>
</gene>
<protein>
    <submittedName>
        <fullName evidence="1">Uncharacterized protein</fullName>
    </submittedName>
</protein>
<accession>X1H7F9</accession>
<comment type="caution">
    <text evidence="1">The sequence shown here is derived from an EMBL/GenBank/DDBJ whole genome shotgun (WGS) entry which is preliminary data.</text>
</comment>
<dbReference type="EMBL" id="BARU01029371">
    <property type="protein sequence ID" value="GAH66126.1"/>
    <property type="molecule type" value="Genomic_DNA"/>
</dbReference>